<evidence type="ECO:0000259" key="4">
    <source>
        <dbReference type="SMART" id="SM00797"/>
    </source>
</evidence>
<reference evidence="5" key="1">
    <citation type="submission" date="2021-06" db="EMBL/GenBank/DDBJ databases">
        <title>Complete genome sequence of Nocardioides sp. G188.</title>
        <authorList>
            <person name="Im W.-T."/>
        </authorList>
    </citation>
    <scope>NUCLEOTIDE SEQUENCE</scope>
    <source>
        <strain evidence="5">G188</strain>
    </source>
</reference>
<name>A0A975T2P9_9ACTN</name>
<keyword evidence="3" id="KW-0067">ATP-binding</keyword>
<evidence type="ECO:0000313" key="6">
    <source>
        <dbReference type="Proteomes" id="UP000683575"/>
    </source>
</evidence>
<evidence type="ECO:0000256" key="1">
    <source>
        <dbReference type="ARBA" id="ARBA00022741"/>
    </source>
</evidence>
<proteinExistence type="predicted"/>
<keyword evidence="6" id="KW-1185">Reference proteome</keyword>
<evidence type="ECO:0000256" key="3">
    <source>
        <dbReference type="ARBA" id="ARBA00022840"/>
    </source>
</evidence>
<evidence type="ECO:0000256" key="2">
    <source>
        <dbReference type="ARBA" id="ARBA00022801"/>
    </source>
</evidence>
<dbReference type="KEGG" id="nps:KRR39_03720"/>
<dbReference type="Pfam" id="PF02626">
    <property type="entry name" value="CT_A_B"/>
    <property type="match status" value="1"/>
</dbReference>
<dbReference type="PANTHER" id="PTHR43309:SF3">
    <property type="entry name" value="5-OXOPROLINASE SUBUNIT C"/>
    <property type="match status" value="1"/>
</dbReference>
<feature type="domain" description="Carboxyltransferase" evidence="4">
    <location>
        <begin position="26"/>
        <end position="287"/>
    </location>
</feature>
<evidence type="ECO:0000313" key="5">
    <source>
        <dbReference type="EMBL" id="QWZ10411.1"/>
    </source>
</evidence>
<accession>A0A975T2P9</accession>
<dbReference type="GO" id="GO:0016787">
    <property type="term" value="F:hydrolase activity"/>
    <property type="evidence" value="ECO:0007669"/>
    <property type="project" value="UniProtKB-KW"/>
</dbReference>
<keyword evidence="2" id="KW-0378">Hydrolase</keyword>
<dbReference type="Proteomes" id="UP000683575">
    <property type="component" value="Chromosome"/>
</dbReference>
<dbReference type="InterPro" id="IPR052708">
    <property type="entry name" value="PxpC"/>
</dbReference>
<gene>
    <name evidence="5" type="ORF">KRR39_03720</name>
</gene>
<dbReference type="GO" id="GO:0005524">
    <property type="term" value="F:ATP binding"/>
    <property type="evidence" value="ECO:0007669"/>
    <property type="project" value="UniProtKB-KW"/>
</dbReference>
<dbReference type="InterPro" id="IPR003778">
    <property type="entry name" value="CT_A_B"/>
</dbReference>
<sequence length="288" mass="29419">MTGRLRVLSPGPLCLVEDLGRSGVSGIGVGRSGAADRAALRLANRALANPEGAAALEVTLGGLELEVVAGPVWLCVTGAPTPVSIDGREVGPFAVVAAAEGSVVRLGMPPTGLRSYVAVRGGVDAPAVLGSRSHDVMAGLGPAPLAAGVELGVGVPPRSQPHVDHLPPGRTSEEVVLGVVRGPRDTWVADADLLVATSWTASERSNRVGMRLSGGRLEHVDPGRQLPSEGVYRGGIQVPPSGEPVLFLADHPVTGGYPVIAVVVDADVDRAAQVRPGQCVRFCWVAAP</sequence>
<dbReference type="SMART" id="SM00797">
    <property type="entry name" value="AHS2"/>
    <property type="match status" value="1"/>
</dbReference>
<dbReference type="EMBL" id="CP077062">
    <property type="protein sequence ID" value="QWZ10411.1"/>
    <property type="molecule type" value="Genomic_DNA"/>
</dbReference>
<organism evidence="5 6">
    <name type="scientific">Nocardioides panacis</name>
    <dbReference type="NCBI Taxonomy" id="2849501"/>
    <lineage>
        <taxon>Bacteria</taxon>
        <taxon>Bacillati</taxon>
        <taxon>Actinomycetota</taxon>
        <taxon>Actinomycetes</taxon>
        <taxon>Propionibacteriales</taxon>
        <taxon>Nocardioidaceae</taxon>
        <taxon>Nocardioides</taxon>
    </lineage>
</organism>
<protein>
    <submittedName>
        <fullName evidence="5">Biotin-dependent carboxyltransferase family protein</fullName>
    </submittedName>
</protein>
<dbReference type="PANTHER" id="PTHR43309">
    <property type="entry name" value="5-OXOPROLINASE SUBUNIT C"/>
    <property type="match status" value="1"/>
</dbReference>
<keyword evidence="1" id="KW-0547">Nucleotide-binding</keyword>
<dbReference type="NCBIfam" id="TIGR00724">
    <property type="entry name" value="urea_amlyse_rel"/>
    <property type="match status" value="1"/>
</dbReference>
<dbReference type="AlphaFoldDB" id="A0A975T2P9"/>